<dbReference type="RefSeq" id="WP_051575977.1">
    <property type="nucleotide sequence ID" value="NZ_AQRA01000009.1"/>
</dbReference>
<name>A0A023BQH5_9FLAO</name>
<comment type="caution">
    <text evidence="1">The sequence shown here is derived from an EMBL/GenBank/DDBJ whole genome shotgun (WGS) entry which is preliminary data.</text>
</comment>
<keyword evidence="2" id="KW-1185">Reference proteome</keyword>
<gene>
    <name evidence="1" type="ORF">ATO12_24895</name>
</gene>
<evidence type="ECO:0000313" key="1">
    <source>
        <dbReference type="EMBL" id="EZH72174.1"/>
    </source>
</evidence>
<organism evidence="1 2">
    <name type="scientific">Aquimarina atlantica</name>
    <dbReference type="NCBI Taxonomy" id="1317122"/>
    <lineage>
        <taxon>Bacteria</taxon>
        <taxon>Pseudomonadati</taxon>
        <taxon>Bacteroidota</taxon>
        <taxon>Flavobacteriia</taxon>
        <taxon>Flavobacteriales</taxon>
        <taxon>Flavobacteriaceae</taxon>
        <taxon>Aquimarina</taxon>
    </lineage>
</organism>
<dbReference type="EMBL" id="AQRA01000009">
    <property type="protein sequence ID" value="EZH72174.1"/>
    <property type="molecule type" value="Genomic_DNA"/>
</dbReference>
<dbReference type="STRING" id="1317122.ATO12_24895"/>
<dbReference type="Proteomes" id="UP000023541">
    <property type="component" value="Unassembled WGS sequence"/>
</dbReference>
<sequence length="230" mass="26258">MKKRIVALSVFVGIVVFIIFSGCKKQKVDPAFDKTICLNYTDDPISKIPVGLVHDMVNGYKTRQLAKINEELKIDDARAIWFDLETLKKFIYQIESITIENNSSKSNEDLGIRIYYASYPYKNTWETTPKYHDHLKGFNKHPETMQYEIKHTLVMIPTIKIDNIDVDFNPLDTITYDHGLQDITKYGSTSEFPTFGLNLMPELKPNGGGSILGRNHGGLFPPKKEEGFGF</sequence>
<reference evidence="1 2" key="1">
    <citation type="submission" date="2014-04" db="EMBL/GenBank/DDBJ databases">
        <title>Aquimarina sp. 22II-S11-z7 Genome Sequencing.</title>
        <authorList>
            <person name="Lai Q."/>
        </authorList>
    </citation>
    <scope>NUCLEOTIDE SEQUENCE [LARGE SCALE GENOMIC DNA]</scope>
    <source>
        <strain evidence="1 2">22II-S11-z7</strain>
    </source>
</reference>
<proteinExistence type="predicted"/>
<dbReference type="OrthoDB" id="1355945at2"/>
<evidence type="ECO:0008006" key="3">
    <source>
        <dbReference type="Google" id="ProtNLM"/>
    </source>
</evidence>
<protein>
    <recommendedName>
        <fullName evidence="3">Lipoprotein</fullName>
    </recommendedName>
</protein>
<dbReference type="eggNOG" id="ENOG5032UVU">
    <property type="taxonomic scope" value="Bacteria"/>
</dbReference>
<dbReference type="AlphaFoldDB" id="A0A023BQH5"/>
<accession>A0A023BQH5</accession>
<evidence type="ECO:0000313" key="2">
    <source>
        <dbReference type="Proteomes" id="UP000023541"/>
    </source>
</evidence>
<dbReference type="PROSITE" id="PS51257">
    <property type="entry name" value="PROKAR_LIPOPROTEIN"/>
    <property type="match status" value="1"/>
</dbReference>